<dbReference type="InterPro" id="IPR018378">
    <property type="entry name" value="C-type_lectin_CS"/>
</dbReference>
<dbReference type="InterPro" id="IPR050111">
    <property type="entry name" value="C-type_lectin/snaclec_domain"/>
</dbReference>
<dbReference type="EMBL" id="MTYJ01000157">
    <property type="protein sequence ID" value="OQV11953.1"/>
    <property type="molecule type" value="Genomic_DNA"/>
</dbReference>
<dbReference type="InterPro" id="IPR016187">
    <property type="entry name" value="CTDL_fold"/>
</dbReference>
<feature type="signal peptide" evidence="2">
    <location>
        <begin position="1"/>
        <end position="22"/>
    </location>
</feature>
<feature type="domain" description="C-type lectin" evidence="3">
    <location>
        <begin position="1142"/>
        <end position="1254"/>
    </location>
</feature>
<keyword evidence="5" id="KW-1185">Reference proteome</keyword>
<dbReference type="InterPro" id="IPR001304">
    <property type="entry name" value="C-type_lectin-like"/>
</dbReference>
<dbReference type="Proteomes" id="UP000192578">
    <property type="component" value="Unassembled WGS sequence"/>
</dbReference>
<sequence>MLWYTHKMWVGIFLSIVHMLHANDIPKEIHLAGEELTTISSSTTTANATCGASNAGEWFYNPLTDTCFFISTNQMFWDDAELACNNRASQLASVTVDDNAFLLDIIKQQTVRDTSYWIGLRLTNPSLLTHHWIDGNLENVFRNWNRDEPDPKGVQACTLISNIEGFWLDDYCHGVRPYRYICKKSKAPLIPATTVAPEVVETWGCPSTCVNCVRFGDSCYYISPRGVQVTWDEARNACRAINPNPTDQGGHSDLVSIHDQLENDFLFAQMGLHDRQNRWIGLHEDWQKSVFYWSDQTPFNFNFWEQHEPLTTFEPECILIVSGIWLGAGEGRWNDISCQAKQGYICKMKKDRSVTVPVVEVDRRCDPNFEYIDGACFGVFPANSCEFIQPGSRLATVTNIHENVFIRLLLAKLQRTSNILDADVRALLGGVRSDSGRLSWQSGCYPSYNNIRSFYSDPAKRDTCVYMNYTGEWSTKSCADTGPDTRHQYVVCEKRQVECSKLISTNNGTCPDGFDDPCHDYCYKISHSSSGSPGGSPVNLTTARTTCSNLGGSLVAIRNEDDQKCIGKYIESATVNLWLGLYEKTGNVNGNLLWAWPDGTIANYDHWNAGEPSDMHVTGPDREECAEIMSNGFWNNVPCYGDRGYICEKLKIDETTAIPLSCPNGWTTPNENSQNCYKVFYAPGASSGLPSPSIPKLTWQEAENSCSDFKGHLASITSQEEQNHLRSILGWRPQHYSYWIGLYEDGTSWKWSDDTPFLGVQFFDSSSNSSSEHAHDCVGINYNGNWLAQNCLLTWGWICEVPKGVYLDGQDIPTLPTITTTANETCGVSVIGEWFYNPLTDSCFLVSQEAMSWSESEISCLFQDSQLATVFKDDNSFLTNIISRKAMPDTLFWIGLRLTNPSLLTHHWIDGTFDNVFRHWAPGEPNPKGVQACVLLSNLHGFWLDDYCAGPREYRFICKKNKAPVVPATTVAPELVETWGCPSTCLNCVRFRDSCYYISPRGVQVTWDEARNACLAINPNPTDRGGHSDLVSIHDQFAQMGLHDRQNRWIGLHEDWQKWVHYWSDQTPFDFDLWEQQEPQITSEEECVMIVAGVWLGVGEGRWNDISCRAKQGYICKMKKDRSVTAPVVEADRRCDPNFEYINGACFGVFPTPSNTDPVFSPCQSIQPGSRLATVTNIHENVFIRLLLARLQHNISTPDIKALLGGTTSENGRLTWSSGCYPSYNNIRGFYSDPEKKDSCLFMQYSGEWSTKPCLDRSHQFVVCEKRQVECSKVVETNNLRCPIGFDDPCNEYCYRISHSSSGSPGGPPVSLEAAKTTCSNLGGSIVAIRNEDDQNCIAKYIESANSNLWLGLYEATGNTNGNLRWQWLDGSIATYYHWNEGEPNDMHIPGPAREECTEIMSNGFWNNVPCTGNRGYICEKLKIPAGNDTCGLSDSGTWVYHNETDSCYFHFQQRG</sequence>
<evidence type="ECO:0000256" key="1">
    <source>
        <dbReference type="ARBA" id="ARBA00023157"/>
    </source>
</evidence>
<dbReference type="OrthoDB" id="441660at2759"/>
<dbReference type="PANTHER" id="PTHR22803">
    <property type="entry name" value="MANNOSE, PHOSPHOLIPASE, LECTIN RECEPTOR RELATED"/>
    <property type="match status" value="1"/>
</dbReference>
<comment type="caution">
    <text evidence="4">The sequence shown here is derived from an EMBL/GenBank/DDBJ whole genome shotgun (WGS) entry which is preliminary data.</text>
</comment>
<protein>
    <submittedName>
        <fullName evidence="4">Macrophage mannose receptor 1</fullName>
    </submittedName>
</protein>
<evidence type="ECO:0000256" key="2">
    <source>
        <dbReference type="SAM" id="SignalP"/>
    </source>
</evidence>
<feature type="domain" description="C-type lectin" evidence="3">
    <location>
        <begin position="518"/>
        <end position="648"/>
    </location>
</feature>
<feature type="domain" description="C-type lectin" evidence="3">
    <location>
        <begin position="991"/>
        <end position="1117"/>
    </location>
</feature>
<keyword evidence="4" id="KW-0675">Receptor</keyword>
<keyword evidence="2" id="KW-0732">Signal</keyword>
<dbReference type="CDD" id="cd00037">
    <property type="entry name" value="CLECT"/>
    <property type="match status" value="8"/>
</dbReference>
<evidence type="ECO:0000259" key="3">
    <source>
        <dbReference type="PROSITE" id="PS50041"/>
    </source>
</evidence>
<gene>
    <name evidence="4" type="ORF">BV898_13748</name>
</gene>
<feature type="domain" description="C-type lectin" evidence="3">
    <location>
        <begin position="839"/>
        <end position="948"/>
    </location>
</feature>
<feature type="domain" description="C-type lectin" evidence="3">
    <location>
        <begin position="215"/>
        <end position="347"/>
    </location>
</feature>
<evidence type="ECO:0000313" key="4">
    <source>
        <dbReference type="EMBL" id="OQV11953.1"/>
    </source>
</evidence>
<dbReference type="SUPFAM" id="SSF56436">
    <property type="entry name" value="C-type lectin-like"/>
    <property type="match status" value="9"/>
</dbReference>
<feature type="chain" id="PRO_5010731679" evidence="2">
    <location>
        <begin position="23"/>
        <end position="1456"/>
    </location>
</feature>
<keyword evidence="1" id="KW-1015">Disulfide bond</keyword>
<feature type="domain" description="C-type lectin" evidence="3">
    <location>
        <begin position="63"/>
        <end position="178"/>
    </location>
</feature>
<feature type="domain" description="C-type lectin" evidence="3">
    <location>
        <begin position="372"/>
        <end position="478"/>
    </location>
</feature>
<dbReference type="PROSITE" id="PS00615">
    <property type="entry name" value="C_TYPE_LECTIN_1"/>
    <property type="match status" value="2"/>
</dbReference>
<reference evidence="5" key="1">
    <citation type="submission" date="2017-01" db="EMBL/GenBank/DDBJ databases">
        <title>Comparative genomics of anhydrobiosis in the tardigrade Hypsibius dujardini.</title>
        <authorList>
            <person name="Yoshida Y."/>
            <person name="Koutsovoulos G."/>
            <person name="Laetsch D."/>
            <person name="Stevens L."/>
            <person name="Kumar S."/>
            <person name="Horikawa D."/>
            <person name="Ishino K."/>
            <person name="Komine S."/>
            <person name="Tomita M."/>
            <person name="Blaxter M."/>
            <person name="Arakawa K."/>
        </authorList>
    </citation>
    <scope>NUCLEOTIDE SEQUENCE [LARGE SCALE GENOMIC DNA]</scope>
    <source>
        <strain evidence="5">Z151</strain>
    </source>
</reference>
<feature type="domain" description="C-type lectin" evidence="3">
    <location>
        <begin position="1290"/>
        <end position="1420"/>
    </location>
</feature>
<dbReference type="InterPro" id="IPR016186">
    <property type="entry name" value="C-type_lectin-like/link_sf"/>
</dbReference>
<dbReference type="SMART" id="SM00034">
    <property type="entry name" value="CLECT"/>
    <property type="match status" value="9"/>
</dbReference>
<organism evidence="4 5">
    <name type="scientific">Hypsibius exemplaris</name>
    <name type="common">Freshwater tardigrade</name>
    <dbReference type="NCBI Taxonomy" id="2072580"/>
    <lineage>
        <taxon>Eukaryota</taxon>
        <taxon>Metazoa</taxon>
        <taxon>Ecdysozoa</taxon>
        <taxon>Tardigrada</taxon>
        <taxon>Eutardigrada</taxon>
        <taxon>Parachela</taxon>
        <taxon>Hypsibioidea</taxon>
        <taxon>Hypsibiidae</taxon>
        <taxon>Hypsibius</taxon>
    </lineage>
</organism>
<dbReference type="Pfam" id="PF00059">
    <property type="entry name" value="Lectin_C"/>
    <property type="match status" value="7"/>
</dbReference>
<accession>A0A1W0W9W1</accession>
<dbReference type="PROSITE" id="PS50041">
    <property type="entry name" value="C_TYPE_LECTIN_2"/>
    <property type="match status" value="9"/>
</dbReference>
<dbReference type="Gene3D" id="3.10.100.10">
    <property type="entry name" value="Mannose-Binding Protein A, subunit A"/>
    <property type="match status" value="9"/>
</dbReference>
<feature type="domain" description="C-type lectin" evidence="3">
    <location>
        <begin position="672"/>
        <end position="800"/>
    </location>
</feature>
<evidence type="ECO:0000313" key="5">
    <source>
        <dbReference type="Proteomes" id="UP000192578"/>
    </source>
</evidence>
<proteinExistence type="predicted"/>
<name>A0A1W0W9W1_HYPEX</name>